<proteinExistence type="inferred from homology"/>
<dbReference type="InterPro" id="IPR020456">
    <property type="entry name" value="Acylphosphatase"/>
</dbReference>
<comment type="caution">
    <text evidence="5">The sequence shown here is derived from an EMBL/GenBank/DDBJ whole genome shotgun (WGS) entry which is preliminary data.</text>
</comment>
<feature type="domain" description="Acylphosphatase-like" evidence="4">
    <location>
        <begin position="3"/>
        <end position="89"/>
    </location>
</feature>
<dbReference type="InterPro" id="IPR017968">
    <property type="entry name" value="Acylphosphatase_CS"/>
</dbReference>
<sequence>MKAIEVFISGVVQGVGFRYFTLKAARELGIKGYVKNLPDGRVYIYAVGEEEILEKFLERVKIGPPLAVVKDVIVKDAKIMEFERFEVRR</sequence>
<dbReference type="PANTHER" id="PTHR47268:SF4">
    <property type="entry name" value="ACYLPHOSPHATASE"/>
    <property type="match status" value="1"/>
</dbReference>
<accession>A0A7J2TL45</accession>
<dbReference type="PANTHER" id="PTHR47268">
    <property type="entry name" value="ACYLPHOSPHATASE"/>
    <property type="match status" value="1"/>
</dbReference>
<protein>
    <recommendedName>
        <fullName evidence="1 2">Acylphosphatase</fullName>
        <ecNumber evidence="1 2">3.6.1.7</ecNumber>
    </recommendedName>
</protein>
<dbReference type="Gene3D" id="3.30.70.100">
    <property type="match status" value="1"/>
</dbReference>
<feature type="active site" evidence="1">
    <location>
        <position position="36"/>
    </location>
</feature>
<evidence type="ECO:0000256" key="3">
    <source>
        <dbReference type="RuleBase" id="RU004168"/>
    </source>
</evidence>
<comment type="catalytic activity">
    <reaction evidence="1 2">
        <text>an acyl phosphate + H2O = a carboxylate + phosphate + H(+)</text>
        <dbReference type="Rhea" id="RHEA:14965"/>
        <dbReference type="ChEBI" id="CHEBI:15377"/>
        <dbReference type="ChEBI" id="CHEBI:15378"/>
        <dbReference type="ChEBI" id="CHEBI:29067"/>
        <dbReference type="ChEBI" id="CHEBI:43474"/>
        <dbReference type="ChEBI" id="CHEBI:59918"/>
        <dbReference type="EC" id="3.6.1.7"/>
    </reaction>
</comment>
<dbReference type="PROSITE" id="PS00151">
    <property type="entry name" value="ACYLPHOSPHATASE_2"/>
    <property type="match status" value="1"/>
</dbReference>
<dbReference type="GO" id="GO:0003998">
    <property type="term" value="F:acylphosphatase activity"/>
    <property type="evidence" value="ECO:0007669"/>
    <property type="project" value="UniProtKB-EC"/>
</dbReference>
<dbReference type="InterPro" id="IPR036046">
    <property type="entry name" value="Acylphosphatase-like_dom_sf"/>
</dbReference>
<organism evidence="5">
    <name type="scientific">Archaeoglobus fulgidus</name>
    <dbReference type="NCBI Taxonomy" id="2234"/>
    <lineage>
        <taxon>Archaea</taxon>
        <taxon>Methanobacteriati</taxon>
        <taxon>Methanobacteriota</taxon>
        <taxon>Archaeoglobi</taxon>
        <taxon>Archaeoglobales</taxon>
        <taxon>Archaeoglobaceae</taxon>
        <taxon>Archaeoglobus</taxon>
    </lineage>
</organism>
<dbReference type="EMBL" id="DSLA01000097">
    <property type="protein sequence ID" value="HEH35752.1"/>
    <property type="molecule type" value="Genomic_DNA"/>
</dbReference>
<name>A0A7J2TL45_ARCFL</name>
<evidence type="ECO:0000256" key="1">
    <source>
        <dbReference type="PROSITE-ProRule" id="PRU00520"/>
    </source>
</evidence>
<reference evidence="5" key="1">
    <citation type="journal article" date="2020" name="mSystems">
        <title>Genome- and Community-Level Interaction Insights into Carbon Utilization and Element Cycling Functions of Hydrothermarchaeota in Hydrothermal Sediment.</title>
        <authorList>
            <person name="Zhou Z."/>
            <person name="Liu Y."/>
            <person name="Xu W."/>
            <person name="Pan J."/>
            <person name="Luo Z.H."/>
            <person name="Li M."/>
        </authorList>
    </citation>
    <scope>NUCLEOTIDE SEQUENCE [LARGE SCALE GENOMIC DNA]</scope>
    <source>
        <strain evidence="5">SpSt-26</strain>
    </source>
</reference>
<dbReference type="EC" id="3.6.1.7" evidence="1 2"/>
<keyword evidence="1 2" id="KW-0378">Hydrolase</keyword>
<comment type="similarity">
    <text evidence="3">Belongs to the acylphosphatase family.</text>
</comment>
<evidence type="ECO:0000313" key="5">
    <source>
        <dbReference type="EMBL" id="HEH35752.1"/>
    </source>
</evidence>
<dbReference type="Pfam" id="PF00708">
    <property type="entry name" value="Acylphosphatase"/>
    <property type="match status" value="1"/>
</dbReference>
<feature type="active site" evidence="1">
    <location>
        <position position="18"/>
    </location>
</feature>
<evidence type="ECO:0000256" key="2">
    <source>
        <dbReference type="RuleBase" id="RU000553"/>
    </source>
</evidence>
<dbReference type="PROSITE" id="PS00150">
    <property type="entry name" value="ACYLPHOSPHATASE_1"/>
    <property type="match status" value="1"/>
</dbReference>
<dbReference type="AlphaFoldDB" id="A0A7J2TL45"/>
<dbReference type="PROSITE" id="PS51160">
    <property type="entry name" value="ACYLPHOSPHATASE_3"/>
    <property type="match status" value="1"/>
</dbReference>
<gene>
    <name evidence="5" type="ORF">ENP88_06360</name>
</gene>
<dbReference type="SUPFAM" id="SSF54975">
    <property type="entry name" value="Acylphosphatase/BLUF domain-like"/>
    <property type="match status" value="1"/>
</dbReference>
<dbReference type="NCBIfam" id="NF011009">
    <property type="entry name" value="PRK14435.1"/>
    <property type="match status" value="1"/>
</dbReference>
<dbReference type="InterPro" id="IPR001792">
    <property type="entry name" value="Acylphosphatase-like_dom"/>
</dbReference>
<evidence type="ECO:0000259" key="4">
    <source>
        <dbReference type="PROSITE" id="PS51160"/>
    </source>
</evidence>